<name>A0ABZ0ZX43_9CAUD</name>
<dbReference type="PROSITE" id="PS00697">
    <property type="entry name" value="DNA_LIGASE_A1"/>
    <property type="match status" value="1"/>
</dbReference>
<dbReference type="InterPro" id="IPR016059">
    <property type="entry name" value="DNA_ligase_ATP-dep_CS"/>
</dbReference>
<evidence type="ECO:0000256" key="5">
    <source>
        <dbReference type="ARBA" id="ARBA00022705"/>
    </source>
</evidence>
<dbReference type="Pfam" id="PF01068">
    <property type="entry name" value="DNA_ligase_A_M"/>
    <property type="match status" value="1"/>
</dbReference>
<proteinExistence type="inferred from homology"/>
<comment type="subcellular location">
    <subcellularLocation>
        <location evidence="1">Virion</location>
    </subcellularLocation>
</comment>
<evidence type="ECO:0000256" key="7">
    <source>
        <dbReference type="ARBA" id="ARBA00022844"/>
    </source>
</evidence>
<keyword evidence="4 12" id="KW-0436">Ligase</keyword>
<evidence type="ECO:0000256" key="8">
    <source>
        <dbReference type="ARBA" id="ARBA00023204"/>
    </source>
</evidence>
<dbReference type="PANTHER" id="PTHR47810:SF5">
    <property type="entry name" value="LIGASE, PUTATIVE-RELATED"/>
    <property type="match status" value="1"/>
</dbReference>
<dbReference type="SUPFAM" id="SSF56091">
    <property type="entry name" value="DNA ligase/mRNA capping enzyme, catalytic domain"/>
    <property type="match status" value="1"/>
</dbReference>
<dbReference type="PROSITE" id="PS50160">
    <property type="entry name" value="DNA_LIGASE_A3"/>
    <property type="match status" value="1"/>
</dbReference>
<dbReference type="PIRSF" id="PIRSF001600">
    <property type="entry name" value="DNA_ligase_phage_T3"/>
    <property type="match status" value="1"/>
</dbReference>
<evidence type="ECO:0000256" key="4">
    <source>
        <dbReference type="ARBA" id="ARBA00022598"/>
    </source>
</evidence>
<evidence type="ECO:0000259" key="11">
    <source>
        <dbReference type="PROSITE" id="PS50160"/>
    </source>
</evidence>
<evidence type="ECO:0000256" key="3">
    <source>
        <dbReference type="ARBA" id="ARBA00013308"/>
    </source>
</evidence>
<evidence type="ECO:0000313" key="13">
    <source>
        <dbReference type="Proteomes" id="UP001323120"/>
    </source>
</evidence>
<evidence type="ECO:0000256" key="1">
    <source>
        <dbReference type="ARBA" id="ARBA00004328"/>
    </source>
</evidence>
<feature type="domain" description="ATP-dependent DNA ligase family profile" evidence="11">
    <location>
        <begin position="181"/>
        <end position="277"/>
    </location>
</feature>
<dbReference type="PANTHER" id="PTHR47810">
    <property type="entry name" value="DNA LIGASE"/>
    <property type="match status" value="1"/>
</dbReference>
<keyword evidence="6" id="KW-0227">DNA damage</keyword>
<evidence type="ECO:0000256" key="10">
    <source>
        <dbReference type="ARBA" id="ARBA00046002"/>
    </source>
</evidence>
<evidence type="ECO:0000256" key="6">
    <source>
        <dbReference type="ARBA" id="ARBA00022763"/>
    </source>
</evidence>
<dbReference type="Gene3D" id="3.30.470.30">
    <property type="entry name" value="DNA ligase/mRNA capping enzyme"/>
    <property type="match status" value="1"/>
</dbReference>
<dbReference type="GO" id="GO:0016874">
    <property type="term" value="F:ligase activity"/>
    <property type="evidence" value="ECO:0007669"/>
    <property type="project" value="UniProtKB-KW"/>
</dbReference>
<evidence type="ECO:0000256" key="2">
    <source>
        <dbReference type="ARBA" id="ARBA00007572"/>
    </source>
</evidence>
<accession>A0ABZ0ZX43</accession>
<evidence type="ECO:0000256" key="9">
    <source>
        <dbReference type="ARBA" id="ARBA00032896"/>
    </source>
</evidence>
<reference evidence="12 13" key="1">
    <citation type="submission" date="2023-11" db="EMBL/GenBank/DDBJ databases">
        <title>Complete genome sequence of bacteriophage Apdecimavirus NJ2 which infects Enterobacter cloacae.</title>
        <authorList>
            <person name="Liu Y."/>
        </authorList>
    </citation>
    <scope>NUCLEOTIDE SEQUENCE [LARGE SCALE GENOMIC DNA]</scope>
</reference>
<keyword evidence="8" id="KW-0234">DNA repair</keyword>
<dbReference type="InterPro" id="IPR012310">
    <property type="entry name" value="DNA_ligase_ATP-dep_cent"/>
</dbReference>
<dbReference type="Proteomes" id="UP001323120">
    <property type="component" value="Segment"/>
</dbReference>
<protein>
    <recommendedName>
        <fullName evidence="3">DNA ligase</fullName>
    </recommendedName>
    <alternativeName>
        <fullName evidence="9">Polydeoxyribonucleotide synthase [ATP]</fullName>
    </alternativeName>
</protein>
<comment type="similarity">
    <text evidence="2">Belongs to the ATP-dependent DNA ligase family.</text>
</comment>
<dbReference type="EMBL" id="OR822025">
    <property type="protein sequence ID" value="WQY99554.1"/>
    <property type="molecule type" value="Genomic_DNA"/>
</dbReference>
<dbReference type="InterPro" id="IPR016306">
    <property type="entry name" value="DNA_ligase_T7"/>
</dbReference>
<keyword evidence="13" id="KW-1185">Reference proteome</keyword>
<evidence type="ECO:0000313" key="12">
    <source>
        <dbReference type="EMBL" id="WQY99554.1"/>
    </source>
</evidence>
<organism evidence="12 13">
    <name type="scientific">Enterobacter phage NJ2</name>
    <dbReference type="NCBI Taxonomy" id="3108955"/>
    <lineage>
        <taxon>Viruses</taxon>
        <taxon>Duplodnaviria</taxon>
        <taxon>Heunggongvirae</taxon>
        <taxon>Uroviricota</taxon>
        <taxon>Caudoviricetes</taxon>
        <taxon>Autographivirales</taxon>
        <taxon>Autotranscriptaviridae</taxon>
        <taxon>Studiervirinae</taxon>
        <taxon>Yuanmingyuanvirus</taxon>
        <taxon>Yuanmingyuanvirus NJ2</taxon>
    </lineage>
</organism>
<dbReference type="Pfam" id="PF17879">
    <property type="entry name" value="DNA_ligase_C"/>
    <property type="match status" value="2"/>
</dbReference>
<comment type="function">
    <text evidence="10">Very low-fidelity DNA ligase that seals nicks in double-stranded DNA during DNA repair. Together with the viral repair DNA polymerase X, fills the single nucleotide gaps generated by the AP endonuclease. It is not essential for viral replication and recombination. Displays a very low adenylation activity towards DNA with 3'-dideoxy- or 3'-amino-terminated nicks compared to regular nick DNA.</text>
</comment>
<dbReference type="SUPFAM" id="SSF50249">
    <property type="entry name" value="Nucleic acid-binding proteins"/>
    <property type="match status" value="1"/>
</dbReference>
<dbReference type="InterPro" id="IPR012340">
    <property type="entry name" value="NA-bd_OB-fold"/>
</dbReference>
<dbReference type="Gene3D" id="3.30.1490.70">
    <property type="match status" value="1"/>
</dbReference>
<dbReference type="Gene3D" id="2.40.50.140">
    <property type="entry name" value="Nucleic acid-binding proteins"/>
    <property type="match status" value="1"/>
</dbReference>
<keyword evidence="7" id="KW-0946">Virion</keyword>
<dbReference type="PROSITE" id="PS00333">
    <property type="entry name" value="DNA_LIGASE_A2"/>
    <property type="match status" value="1"/>
</dbReference>
<keyword evidence="5" id="KW-0235">DNA replication</keyword>
<dbReference type="InterPro" id="IPR050326">
    <property type="entry name" value="NAD_dep_DNA_ligaseB"/>
</dbReference>
<sequence length="378" mass="42959">MKSLSSPIIPTWNRWSTKTLAVPFTIPLNNLNPGDKTMKTNPFKAVSFVESAVKKALENCGYLIADVKYDGVRGNICVDNTANAKWLSRVSKTIPALEHLNHFDSRWQKLLADDRWIFPDGFMLDGELMVKGVDFNTGSGLLRTKWLKKTNMQFDVGGPYAQWEPEMKHDVFALHPNLLRVVLYDIIPLDIIESGEEYDTMTLLRQEHVKNALPVLRDHFPEISWELAETYEVYDMVELAALYEKARASGHEGLIVKDPQGTYKRGKKSGWWKMKPENEADGTVCGLVWGTEGKANEGKVIGFEVLLESGRVVSATNITQALMDEFTAEVKRQEDEEVNPYHGWQCQISYMEETPDGSLRHPSWTMWRGTEADPTVKM</sequence>
<dbReference type="InterPro" id="IPR041559">
    <property type="entry name" value="DNA_ligase_ATP-dep_T7_C"/>
</dbReference>